<dbReference type="Proteomes" id="UP000325811">
    <property type="component" value="Chromosome I"/>
</dbReference>
<feature type="region of interest" description="Disordered" evidence="1">
    <location>
        <begin position="43"/>
        <end position="63"/>
    </location>
</feature>
<gene>
    <name evidence="3" type="ORF">PDMSB3_2893</name>
</gene>
<keyword evidence="4" id="KW-1185">Reference proteome</keyword>
<accession>A0A5Q4ZBC2</accession>
<feature type="compositionally biased region" description="Low complexity" evidence="1">
    <location>
        <begin position="53"/>
        <end position="63"/>
    </location>
</feature>
<dbReference type="RefSeq" id="WP_007181260.1">
    <property type="nucleotide sequence ID" value="NZ_LR699553.1"/>
</dbReference>
<evidence type="ECO:0000313" key="4">
    <source>
        <dbReference type="Proteomes" id="UP000325811"/>
    </source>
</evidence>
<organism evidence="3 4">
    <name type="scientific">Paraburkholderia dioscoreae</name>
    <dbReference type="NCBI Taxonomy" id="2604047"/>
    <lineage>
        <taxon>Bacteria</taxon>
        <taxon>Pseudomonadati</taxon>
        <taxon>Pseudomonadota</taxon>
        <taxon>Betaproteobacteria</taxon>
        <taxon>Burkholderiales</taxon>
        <taxon>Burkholderiaceae</taxon>
        <taxon>Paraburkholderia</taxon>
    </lineage>
</organism>
<evidence type="ECO:0000256" key="1">
    <source>
        <dbReference type="SAM" id="MobiDB-lite"/>
    </source>
</evidence>
<dbReference type="Pfam" id="PF11860">
    <property type="entry name" value="Muramidase"/>
    <property type="match status" value="1"/>
</dbReference>
<name>A0A5Q4ZBC2_9BURK</name>
<dbReference type="AlphaFoldDB" id="A0A5Q4ZBC2"/>
<protein>
    <recommendedName>
        <fullName evidence="2">N-acetylmuramidase domain-containing protein</fullName>
    </recommendedName>
</protein>
<proteinExistence type="predicted"/>
<dbReference type="InterPro" id="IPR024408">
    <property type="entry name" value="Muramidase"/>
</dbReference>
<sequence length="461" mass="51244">MAHHQHPASQPKASAAPYVQVTLVFRDVLQKPIEGLSVQIKAGTGAQPAPQWTTGAGTDADTASAPAVPLAPVSTAPPPAVANSIQATTDKDGYAVTIRNAARNQQIDVLVKNRRGEFVWKATVTPKKDISVFTVTSPEYHLEATTKLTPKEEFEQDLNLPFVKPGEVMTIERLVKEFGPYIGWSQKVTEQGKVKKDTPTRHKETTVDDKTKKKKTTVTIEHHYKVVDTGKPATVAFNVLGSKLNYPKTLEISERKYAEAAKALGCEAAAIKAVAMTESQGAGFCDNGLPKILYERHVFFRSLLPKDKQNEKTSLLKKEANPFPAFPNLCLPIPGGYTAGETDDRGWSHSDEKVMHQYERFIQACALNRDAAIMACSWGAFQVLAFFYKELGYTSPTELANLAMQGVDEQFDLFIAYVNMNDSAKKALKKKDWKSFAYYYNGHSYPKKYPDKMSKFYEKFK</sequence>
<evidence type="ECO:0000313" key="3">
    <source>
        <dbReference type="EMBL" id="VVD29349.1"/>
    </source>
</evidence>
<reference evidence="3 4" key="1">
    <citation type="submission" date="2019-08" db="EMBL/GenBank/DDBJ databases">
        <authorList>
            <person name="Herpell B J."/>
        </authorList>
    </citation>
    <scope>NUCLEOTIDE SEQUENCE [LARGE SCALE GENOMIC DNA]</scope>
    <source>
        <strain evidence="4">Msb3</strain>
    </source>
</reference>
<evidence type="ECO:0000259" key="2">
    <source>
        <dbReference type="Pfam" id="PF11860"/>
    </source>
</evidence>
<dbReference type="EMBL" id="LR699553">
    <property type="protein sequence ID" value="VVD29349.1"/>
    <property type="molecule type" value="Genomic_DNA"/>
</dbReference>
<dbReference type="KEGG" id="pdio:PDMSB3_2893"/>
<feature type="domain" description="N-acetylmuramidase" evidence="2">
    <location>
        <begin position="268"/>
        <end position="461"/>
    </location>
</feature>